<dbReference type="Proteomes" id="UP001158576">
    <property type="component" value="Chromosome XSR"/>
</dbReference>
<proteinExistence type="inferred from homology"/>
<keyword evidence="4" id="KW-0007">Acetylation</keyword>
<keyword evidence="5" id="KW-0514">Muscle protein</keyword>
<dbReference type="PANTHER" id="PTHR23048">
    <property type="entry name" value="MYOSIN LIGHT CHAIN 1, 3"/>
    <property type="match status" value="1"/>
</dbReference>
<evidence type="ECO:0000256" key="1">
    <source>
        <dbReference type="ARBA" id="ARBA00022723"/>
    </source>
</evidence>
<evidence type="ECO:0000256" key="4">
    <source>
        <dbReference type="ARBA" id="ARBA00022990"/>
    </source>
</evidence>
<dbReference type="Gene3D" id="1.10.238.10">
    <property type="entry name" value="EF-hand"/>
    <property type="match status" value="2"/>
</dbReference>
<feature type="domain" description="EF-hand" evidence="7">
    <location>
        <begin position="96"/>
        <end position="131"/>
    </location>
</feature>
<organism evidence="8 9">
    <name type="scientific">Oikopleura dioica</name>
    <name type="common">Tunicate</name>
    <dbReference type="NCBI Taxonomy" id="34765"/>
    <lineage>
        <taxon>Eukaryota</taxon>
        <taxon>Metazoa</taxon>
        <taxon>Chordata</taxon>
        <taxon>Tunicata</taxon>
        <taxon>Appendicularia</taxon>
        <taxon>Copelata</taxon>
        <taxon>Oikopleuridae</taxon>
        <taxon>Oikopleura</taxon>
    </lineage>
</organism>
<dbReference type="InterPro" id="IPR018247">
    <property type="entry name" value="EF_Hand_1_Ca_BS"/>
</dbReference>
<evidence type="ECO:0000259" key="7">
    <source>
        <dbReference type="PROSITE" id="PS50222"/>
    </source>
</evidence>
<name>A0ABN7SHA1_OIKDI</name>
<keyword evidence="9" id="KW-1185">Reference proteome</keyword>
<evidence type="ECO:0000256" key="3">
    <source>
        <dbReference type="ARBA" id="ARBA00022837"/>
    </source>
</evidence>
<keyword evidence="3" id="KW-0106">Calcium</keyword>
<feature type="domain" description="EF-hand" evidence="7">
    <location>
        <begin position="52"/>
        <end position="87"/>
    </location>
</feature>
<dbReference type="EMBL" id="OU015569">
    <property type="protein sequence ID" value="CAG5098333.1"/>
    <property type="molecule type" value="Genomic_DNA"/>
</dbReference>
<protein>
    <submittedName>
        <fullName evidence="8">Oidioi.mRNA.OKI2018_I69.XSR.g15573.t1.cds</fullName>
    </submittedName>
</protein>
<keyword evidence="2" id="KW-0677">Repeat</keyword>
<dbReference type="PROSITE" id="PS50222">
    <property type="entry name" value="EF_HAND_2"/>
    <property type="match status" value="3"/>
</dbReference>
<dbReference type="SUPFAM" id="SSF47473">
    <property type="entry name" value="EF-hand"/>
    <property type="match status" value="1"/>
</dbReference>
<keyword evidence="1" id="KW-0479">Metal-binding</keyword>
<dbReference type="Pfam" id="PF13499">
    <property type="entry name" value="EF-hand_7"/>
    <property type="match status" value="1"/>
</dbReference>
<evidence type="ECO:0000313" key="8">
    <source>
        <dbReference type="EMBL" id="CAG5098333.1"/>
    </source>
</evidence>
<comment type="similarity">
    <text evidence="6">Belongs to the troponin C family.</text>
</comment>
<feature type="domain" description="EF-hand" evidence="7">
    <location>
        <begin position="136"/>
        <end position="167"/>
    </location>
</feature>
<evidence type="ECO:0000313" key="9">
    <source>
        <dbReference type="Proteomes" id="UP001158576"/>
    </source>
</evidence>
<evidence type="ECO:0000256" key="6">
    <source>
        <dbReference type="ARBA" id="ARBA00038202"/>
    </source>
</evidence>
<dbReference type="Pfam" id="PF13833">
    <property type="entry name" value="EF-hand_8"/>
    <property type="match status" value="1"/>
</dbReference>
<dbReference type="PANTHER" id="PTHR23048:SF47">
    <property type="entry name" value="TROPONIN C1, SLOW SKELETAL AND CARDIAC TYPE"/>
    <property type="match status" value="1"/>
</dbReference>
<dbReference type="CDD" id="cd00051">
    <property type="entry name" value="EFh"/>
    <property type="match status" value="2"/>
</dbReference>
<sequence length="168" mass="19243">MDEEDLAKIASLSEAQKTEFRAAFDIFVDDPEEDAISANNLNRLFAMLGQTPTPEELKEMVEEIDVDGSGSIDFDEFCLMMVKQLEAEQEEKIPERPEKELADAFKIIDSKLDSKIDWDELKAALTATGEQFEDWEVDEIMRDGDKNTDWTLDYDEFINMMKSVPQSV</sequence>
<gene>
    <name evidence="8" type="ORF">OKIOD_LOCUS7131</name>
</gene>
<dbReference type="PROSITE" id="PS00018">
    <property type="entry name" value="EF_HAND_1"/>
    <property type="match status" value="1"/>
</dbReference>
<evidence type="ECO:0000256" key="5">
    <source>
        <dbReference type="ARBA" id="ARBA00023179"/>
    </source>
</evidence>
<dbReference type="InterPro" id="IPR050230">
    <property type="entry name" value="CALM/Myosin/TropC-like"/>
</dbReference>
<evidence type="ECO:0000256" key="2">
    <source>
        <dbReference type="ARBA" id="ARBA00022737"/>
    </source>
</evidence>
<dbReference type="SMART" id="SM00054">
    <property type="entry name" value="EFh"/>
    <property type="match status" value="3"/>
</dbReference>
<accession>A0ABN7SHA1</accession>
<dbReference type="InterPro" id="IPR011992">
    <property type="entry name" value="EF-hand-dom_pair"/>
</dbReference>
<dbReference type="InterPro" id="IPR002048">
    <property type="entry name" value="EF_hand_dom"/>
</dbReference>
<reference evidence="8 9" key="1">
    <citation type="submission" date="2021-04" db="EMBL/GenBank/DDBJ databases">
        <authorList>
            <person name="Bliznina A."/>
        </authorList>
    </citation>
    <scope>NUCLEOTIDE SEQUENCE [LARGE SCALE GENOMIC DNA]</scope>
</reference>